<dbReference type="AlphaFoldDB" id="A0AA39TGT1"/>
<accession>A0AA39TGT1</accession>
<dbReference type="EMBL" id="JAULSR010000010">
    <property type="protein sequence ID" value="KAK0610387.1"/>
    <property type="molecule type" value="Genomic_DNA"/>
</dbReference>
<protein>
    <submittedName>
        <fullName evidence="1">Uncharacterized protein</fullName>
    </submittedName>
</protein>
<keyword evidence="2" id="KW-1185">Reference proteome</keyword>
<organism evidence="1 2">
    <name type="scientific">Bombardia bombarda</name>
    <dbReference type="NCBI Taxonomy" id="252184"/>
    <lineage>
        <taxon>Eukaryota</taxon>
        <taxon>Fungi</taxon>
        <taxon>Dikarya</taxon>
        <taxon>Ascomycota</taxon>
        <taxon>Pezizomycotina</taxon>
        <taxon>Sordariomycetes</taxon>
        <taxon>Sordariomycetidae</taxon>
        <taxon>Sordariales</taxon>
        <taxon>Lasiosphaeriaceae</taxon>
        <taxon>Bombardia</taxon>
    </lineage>
</organism>
<gene>
    <name evidence="1" type="ORF">B0T17DRAFT_111287</name>
</gene>
<name>A0AA39TGT1_9PEZI</name>
<evidence type="ECO:0000313" key="1">
    <source>
        <dbReference type="EMBL" id="KAK0610387.1"/>
    </source>
</evidence>
<evidence type="ECO:0000313" key="2">
    <source>
        <dbReference type="Proteomes" id="UP001174934"/>
    </source>
</evidence>
<proteinExistence type="predicted"/>
<dbReference type="Proteomes" id="UP001174934">
    <property type="component" value="Unassembled WGS sequence"/>
</dbReference>
<reference evidence="1" key="1">
    <citation type="submission" date="2023-06" db="EMBL/GenBank/DDBJ databases">
        <title>Genome-scale phylogeny and comparative genomics of the fungal order Sordariales.</title>
        <authorList>
            <consortium name="Lawrence Berkeley National Laboratory"/>
            <person name="Hensen N."/>
            <person name="Bonometti L."/>
            <person name="Westerberg I."/>
            <person name="Brannstrom I.O."/>
            <person name="Guillou S."/>
            <person name="Cros-Aarteil S."/>
            <person name="Calhoun S."/>
            <person name="Haridas S."/>
            <person name="Kuo A."/>
            <person name="Mondo S."/>
            <person name="Pangilinan J."/>
            <person name="Riley R."/>
            <person name="LaButti K."/>
            <person name="Andreopoulos B."/>
            <person name="Lipzen A."/>
            <person name="Chen C."/>
            <person name="Yanf M."/>
            <person name="Daum C."/>
            <person name="Ng V."/>
            <person name="Clum A."/>
            <person name="Steindorff A."/>
            <person name="Ohm R."/>
            <person name="Martin F."/>
            <person name="Silar P."/>
            <person name="Natvig D."/>
            <person name="Lalanne C."/>
            <person name="Gautier V."/>
            <person name="Ament-velasquez S.L."/>
            <person name="Kruys A."/>
            <person name="Hutchinson M.I."/>
            <person name="Powell A.J."/>
            <person name="Barry K."/>
            <person name="Miller A.N."/>
            <person name="Grigoriev I.V."/>
            <person name="Debuchy R."/>
            <person name="Gladieux P."/>
            <person name="Thoren M.H."/>
            <person name="Johannesson H."/>
        </authorList>
    </citation>
    <scope>NUCLEOTIDE SEQUENCE</scope>
    <source>
        <strain evidence="1">SMH3391-2</strain>
    </source>
</reference>
<comment type="caution">
    <text evidence="1">The sequence shown here is derived from an EMBL/GenBank/DDBJ whole genome shotgun (WGS) entry which is preliminary data.</text>
</comment>
<sequence length="86" mass="9670">MFPVRASMILFQLFNFSSQAPSIDPLCFRCPSFSLLRCILLVSLWFYNFLDGEPVQIPILAAYLLLTGPKQSRSAALPEMHGALFT</sequence>